<keyword evidence="2 4" id="KW-0378">Hydrolase</keyword>
<dbReference type="Pfam" id="PF00561">
    <property type="entry name" value="Abhydrolase_1"/>
    <property type="match status" value="1"/>
</dbReference>
<gene>
    <name evidence="4" type="ORF">QYF49_20430</name>
</gene>
<dbReference type="PRINTS" id="PR00793">
    <property type="entry name" value="PROAMNOPTASE"/>
</dbReference>
<evidence type="ECO:0000256" key="1">
    <source>
        <dbReference type="ARBA" id="ARBA00010088"/>
    </source>
</evidence>
<proteinExistence type="inferred from homology"/>
<evidence type="ECO:0000313" key="5">
    <source>
        <dbReference type="Proteomes" id="UP001168694"/>
    </source>
</evidence>
<reference evidence="4" key="1">
    <citation type="submission" date="2023-06" db="EMBL/GenBank/DDBJ databases">
        <title>Draft Genome Sequences of Representative Paenibacillus Polymyxa, Bacillus cereus, Fictibacillus sp., and Brevibacillus agri Strains Isolated from Amazonian Dark Earth.</title>
        <authorList>
            <person name="Pellegrinetti T.A."/>
            <person name="Cunha I.C.M."/>
            <person name="Chaves M.G."/>
            <person name="Freitas A.S."/>
            <person name="Silva A.V.R."/>
            <person name="Tsai S.M."/>
            <person name="Mendes L.W."/>
        </authorList>
    </citation>
    <scope>NUCLEOTIDE SEQUENCE</scope>
    <source>
        <strain evidence="4">CENA-BCM004</strain>
    </source>
</reference>
<protein>
    <submittedName>
        <fullName evidence="4">Alpha/beta fold hydrolase</fullName>
    </submittedName>
</protein>
<feature type="domain" description="AB hydrolase-1" evidence="3">
    <location>
        <begin position="34"/>
        <end position="277"/>
    </location>
</feature>
<dbReference type="PANTHER" id="PTHR43798">
    <property type="entry name" value="MONOACYLGLYCEROL LIPASE"/>
    <property type="match status" value="1"/>
</dbReference>
<evidence type="ECO:0000256" key="2">
    <source>
        <dbReference type="ARBA" id="ARBA00022801"/>
    </source>
</evidence>
<dbReference type="InterPro" id="IPR000073">
    <property type="entry name" value="AB_hydrolase_1"/>
</dbReference>
<evidence type="ECO:0000313" key="4">
    <source>
        <dbReference type="EMBL" id="MDN4075333.1"/>
    </source>
</evidence>
<dbReference type="InterPro" id="IPR002410">
    <property type="entry name" value="Peptidase_S33"/>
</dbReference>
<comment type="similarity">
    <text evidence="1">Belongs to the peptidase S33 family.</text>
</comment>
<sequence>MYAIVNDTRLFFDIEGSGFVPEGPKLREKPTCFVLHGGPGGDHTVYKPHLTPLSDLMQLVYIDNRGSGFSECQSSSTYTLNQNVEDLEALRKYLGLKKIVLMGQSYGGMVALSYAIAYPQNVSSLLLITTSPSFNFIEKAKKIVSEKGTNEQQKMAQILWNGEFDSQEQLTEYYKVMEPLYSFSFNPKPTQLELQKRTEAYERSNRSFKALNAGFKGFLKTYNVIGQLKSIKCPSLIIAGRHDWITPVEESFVLAEKIPDNELVIFEKSSHNVIKDEYKHFISTVTSFVEKRLIYTVQNFM</sequence>
<accession>A0ABT8EBP0</accession>
<dbReference type="Gene3D" id="3.40.50.1820">
    <property type="entry name" value="alpha/beta hydrolase"/>
    <property type="match status" value="1"/>
</dbReference>
<dbReference type="PANTHER" id="PTHR43798:SF33">
    <property type="entry name" value="HYDROLASE, PUTATIVE (AFU_ORTHOLOGUE AFUA_2G14860)-RELATED"/>
    <property type="match status" value="1"/>
</dbReference>
<evidence type="ECO:0000259" key="3">
    <source>
        <dbReference type="Pfam" id="PF00561"/>
    </source>
</evidence>
<dbReference type="RefSeq" id="WP_290401447.1">
    <property type="nucleotide sequence ID" value="NZ_JAUHLN010000005.1"/>
</dbReference>
<dbReference type="EMBL" id="JAUHLN010000005">
    <property type="protein sequence ID" value="MDN4075333.1"/>
    <property type="molecule type" value="Genomic_DNA"/>
</dbReference>
<dbReference type="Proteomes" id="UP001168694">
    <property type="component" value="Unassembled WGS sequence"/>
</dbReference>
<dbReference type="InterPro" id="IPR050266">
    <property type="entry name" value="AB_hydrolase_sf"/>
</dbReference>
<name>A0ABT8EBP0_9BACL</name>
<keyword evidence="5" id="KW-1185">Reference proteome</keyword>
<dbReference type="SUPFAM" id="SSF53474">
    <property type="entry name" value="alpha/beta-Hydrolases"/>
    <property type="match status" value="1"/>
</dbReference>
<comment type="caution">
    <text evidence="4">The sequence shown here is derived from an EMBL/GenBank/DDBJ whole genome shotgun (WGS) entry which is preliminary data.</text>
</comment>
<dbReference type="InterPro" id="IPR029058">
    <property type="entry name" value="AB_hydrolase_fold"/>
</dbReference>
<dbReference type="PRINTS" id="PR00111">
    <property type="entry name" value="ABHYDROLASE"/>
</dbReference>
<organism evidence="4 5">
    <name type="scientific">Fictibacillus terranigra</name>
    <dbReference type="NCBI Taxonomy" id="3058424"/>
    <lineage>
        <taxon>Bacteria</taxon>
        <taxon>Bacillati</taxon>
        <taxon>Bacillota</taxon>
        <taxon>Bacilli</taxon>
        <taxon>Bacillales</taxon>
        <taxon>Fictibacillaceae</taxon>
        <taxon>Fictibacillus</taxon>
    </lineage>
</organism>
<dbReference type="GO" id="GO:0016787">
    <property type="term" value="F:hydrolase activity"/>
    <property type="evidence" value="ECO:0007669"/>
    <property type="project" value="UniProtKB-KW"/>
</dbReference>